<dbReference type="EMBL" id="CAJHNH020001419">
    <property type="protein sequence ID" value="CAG5123002.1"/>
    <property type="molecule type" value="Genomic_DNA"/>
</dbReference>
<evidence type="ECO:0000256" key="9">
    <source>
        <dbReference type="SAM" id="Phobius"/>
    </source>
</evidence>
<feature type="signal peptide" evidence="10">
    <location>
        <begin position="1"/>
        <end position="16"/>
    </location>
</feature>
<feature type="transmembrane region" description="Helical" evidence="9">
    <location>
        <begin position="7"/>
        <end position="29"/>
    </location>
</feature>
<keyword evidence="13" id="KW-1185">Reference proteome</keyword>
<dbReference type="SUPFAM" id="SSF81321">
    <property type="entry name" value="Family A G protein-coupled receptor-like"/>
    <property type="match status" value="1"/>
</dbReference>
<evidence type="ECO:0000256" key="6">
    <source>
        <dbReference type="ARBA" id="ARBA00023170"/>
    </source>
</evidence>
<protein>
    <recommendedName>
        <fullName evidence="11">G-protein coupled receptors family 1 profile domain-containing protein</fullName>
    </recommendedName>
</protein>
<feature type="chain" id="PRO_5035840954" description="G-protein coupled receptors family 1 profile domain-containing protein" evidence="10">
    <location>
        <begin position="17"/>
        <end position="369"/>
    </location>
</feature>
<evidence type="ECO:0000259" key="11">
    <source>
        <dbReference type="PROSITE" id="PS50262"/>
    </source>
</evidence>
<keyword evidence="3 9" id="KW-1133">Transmembrane helix</keyword>
<dbReference type="Gene3D" id="1.20.1070.10">
    <property type="entry name" value="Rhodopsin 7-helix transmembrane proteins"/>
    <property type="match status" value="1"/>
</dbReference>
<keyword evidence="10" id="KW-0732">Signal</keyword>
<reference evidence="12" key="1">
    <citation type="submission" date="2021-04" db="EMBL/GenBank/DDBJ databases">
        <authorList>
            <consortium name="Molecular Ecology Group"/>
        </authorList>
    </citation>
    <scope>NUCLEOTIDE SEQUENCE</scope>
</reference>
<sequence length="369" mass="42067">KTRCTTASFMISLAVADLLFLLICVPYETVKNFIGHWDTGTALCKVSGAVEMLSALSSVLNLMTVSVERYMVIVHPMKARSWCTFENTKKIVACVWIVAIALSSPTLYVWATEQTVYFNNVTRVTVVLCADIGVDSNDRLVYATYQFLIMFLIPVIIIFVCYIFVIHALWMSSKQLIEMTSCDSGYLTISTQDESALSSAQTENSSPHAPCTQRHSHIRSRRSMLKRVTREHSVEVLRARKQVIKMLITIVLVFLLCWGPKLLFSIFQRIGFNWIYNHWAYTLKITINLLPFIHSCLNPIIYGFMSRSFRSRMKNACRAYTCHKPRRGDHSDKRQQTVGSDHELDVRSTNGTVHTKLSLRHVSSSRSDT</sequence>
<comment type="subcellular location">
    <subcellularLocation>
        <location evidence="1">Membrane</location>
        <topology evidence="1">Multi-pass membrane protein</topology>
    </subcellularLocation>
</comment>
<evidence type="ECO:0000256" key="5">
    <source>
        <dbReference type="ARBA" id="ARBA00023136"/>
    </source>
</evidence>
<dbReference type="OrthoDB" id="2132067at2759"/>
<comment type="similarity">
    <text evidence="8">Belongs to the G-protein coupled receptor 1 family.</text>
</comment>
<name>A0A8S3Z740_9EUPU</name>
<evidence type="ECO:0000256" key="8">
    <source>
        <dbReference type="RuleBase" id="RU000688"/>
    </source>
</evidence>
<dbReference type="PANTHER" id="PTHR45695">
    <property type="entry name" value="LEUCOKININ RECEPTOR-RELATED"/>
    <property type="match status" value="1"/>
</dbReference>
<dbReference type="GO" id="GO:0005886">
    <property type="term" value="C:plasma membrane"/>
    <property type="evidence" value="ECO:0007669"/>
    <property type="project" value="TreeGrafter"/>
</dbReference>
<dbReference type="GO" id="GO:0004930">
    <property type="term" value="F:G protein-coupled receptor activity"/>
    <property type="evidence" value="ECO:0007669"/>
    <property type="project" value="UniProtKB-KW"/>
</dbReference>
<dbReference type="InterPro" id="IPR017452">
    <property type="entry name" value="GPCR_Rhodpsn_7TM"/>
</dbReference>
<dbReference type="Proteomes" id="UP000678393">
    <property type="component" value="Unassembled WGS sequence"/>
</dbReference>
<keyword evidence="4 8" id="KW-0297">G-protein coupled receptor</keyword>
<feature type="non-terminal residue" evidence="12">
    <location>
        <position position="369"/>
    </location>
</feature>
<feature type="domain" description="G-protein coupled receptors family 1 profile" evidence="11">
    <location>
        <begin position="1"/>
        <end position="302"/>
    </location>
</feature>
<gene>
    <name evidence="12" type="ORF">CUNI_LOCUS8560</name>
</gene>
<evidence type="ECO:0000256" key="4">
    <source>
        <dbReference type="ARBA" id="ARBA00023040"/>
    </source>
</evidence>
<feature type="transmembrane region" description="Helical" evidence="9">
    <location>
        <begin position="147"/>
        <end position="170"/>
    </location>
</feature>
<evidence type="ECO:0000256" key="2">
    <source>
        <dbReference type="ARBA" id="ARBA00022692"/>
    </source>
</evidence>
<evidence type="ECO:0000256" key="1">
    <source>
        <dbReference type="ARBA" id="ARBA00004141"/>
    </source>
</evidence>
<keyword evidence="5 9" id="KW-0472">Membrane</keyword>
<feature type="transmembrane region" description="Helical" evidence="9">
    <location>
        <begin position="247"/>
        <end position="267"/>
    </location>
</feature>
<accession>A0A8S3Z740</accession>
<dbReference type="PROSITE" id="PS50262">
    <property type="entry name" value="G_PROTEIN_RECEP_F1_2"/>
    <property type="match status" value="1"/>
</dbReference>
<dbReference type="PANTHER" id="PTHR45695:SF22">
    <property type="entry name" value="G-PROTEIN COUPLED RECEPTORS FAMILY 1 PROFILE DOMAIN-CONTAINING PROTEIN"/>
    <property type="match status" value="1"/>
</dbReference>
<evidence type="ECO:0000313" key="12">
    <source>
        <dbReference type="EMBL" id="CAG5123002.1"/>
    </source>
</evidence>
<proteinExistence type="inferred from homology"/>
<organism evidence="12 13">
    <name type="scientific">Candidula unifasciata</name>
    <dbReference type="NCBI Taxonomy" id="100452"/>
    <lineage>
        <taxon>Eukaryota</taxon>
        <taxon>Metazoa</taxon>
        <taxon>Spiralia</taxon>
        <taxon>Lophotrochozoa</taxon>
        <taxon>Mollusca</taxon>
        <taxon>Gastropoda</taxon>
        <taxon>Heterobranchia</taxon>
        <taxon>Euthyneura</taxon>
        <taxon>Panpulmonata</taxon>
        <taxon>Eupulmonata</taxon>
        <taxon>Stylommatophora</taxon>
        <taxon>Helicina</taxon>
        <taxon>Helicoidea</taxon>
        <taxon>Geomitridae</taxon>
        <taxon>Candidula</taxon>
    </lineage>
</organism>
<evidence type="ECO:0000256" key="3">
    <source>
        <dbReference type="ARBA" id="ARBA00022989"/>
    </source>
</evidence>
<keyword evidence="7 8" id="KW-0807">Transducer</keyword>
<keyword evidence="2 8" id="KW-0812">Transmembrane</keyword>
<feature type="transmembrane region" description="Helical" evidence="9">
    <location>
        <begin position="49"/>
        <end position="70"/>
    </location>
</feature>
<dbReference type="PROSITE" id="PS00237">
    <property type="entry name" value="G_PROTEIN_RECEP_F1_1"/>
    <property type="match status" value="1"/>
</dbReference>
<dbReference type="Pfam" id="PF00001">
    <property type="entry name" value="7tm_1"/>
    <property type="match status" value="1"/>
</dbReference>
<feature type="transmembrane region" description="Helical" evidence="9">
    <location>
        <begin position="91"/>
        <end position="111"/>
    </location>
</feature>
<dbReference type="AlphaFoldDB" id="A0A8S3Z740"/>
<dbReference type="PRINTS" id="PR00237">
    <property type="entry name" value="GPCRRHODOPSN"/>
</dbReference>
<evidence type="ECO:0000256" key="10">
    <source>
        <dbReference type="SAM" id="SignalP"/>
    </source>
</evidence>
<evidence type="ECO:0000313" key="13">
    <source>
        <dbReference type="Proteomes" id="UP000678393"/>
    </source>
</evidence>
<evidence type="ECO:0000256" key="7">
    <source>
        <dbReference type="ARBA" id="ARBA00023224"/>
    </source>
</evidence>
<feature type="transmembrane region" description="Helical" evidence="9">
    <location>
        <begin position="279"/>
        <end position="304"/>
    </location>
</feature>
<keyword evidence="6 8" id="KW-0675">Receptor</keyword>
<comment type="caution">
    <text evidence="12">The sequence shown here is derived from an EMBL/GenBank/DDBJ whole genome shotgun (WGS) entry which is preliminary data.</text>
</comment>
<dbReference type="InterPro" id="IPR000276">
    <property type="entry name" value="GPCR_Rhodpsn"/>
</dbReference>